<dbReference type="InParanoid" id="D8QH00"/>
<dbReference type="OrthoDB" id="3133596at2759"/>
<evidence type="ECO:0000256" key="1">
    <source>
        <dbReference type="SAM" id="MobiDB-lite"/>
    </source>
</evidence>
<organism evidence="3">
    <name type="scientific">Schizophyllum commune (strain H4-8 / FGSC 9210)</name>
    <name type="common">Split gill fungus</name>
    <dbReference type="NCBI Taxonomy" id="578458"/>
    <lineage>
        <taxon>Eukaryota</taxon>
        <taxon>Fungi</taxon>
        <taxon>Dikarya</taxon>
        <taxon>Basidiomycota</taxon>
        <taxon>Agaricomycotina</taxon>
        <taxon>Agaricomycetes</taxon>
        <taxon>Agaricomycetidae</taxon>
        <taxon>Agaricales</taxon>
        <taxon>Schizophyllaceae</taxon>
        <taxon>Schizophyllum</taxon>
    </lineage>
</organism>
<gene>
    <name evidence="2" type="ORF">SCHCODRAFT_113145</name>
</gene>
<feature type="non-terminal residue" evidence="2">
    <location>
        <position position="366"/>
    </location>
</feature>
<protein>
    <recommendedName>
        <fullName evidence="4">HNH nuclease domain-containing protein</fullName>
    </recommendedName>
</protein>
<evidence type="ECO:0008006" key="4">
    <source>
        <dbReference type="Google" id="ProtNLM"/>
    </source>
</evidence>
<evidence type="ECO:0000313" key="3">
    <source>
        <dbReference type="Proteomes" id="UP000007431"/>
    </source>
</evidence>
<keyword evidence="3" id="KW-1185">Reference proteome</keyword>
<name>D8QH00_SCHCM</name>
<feature type="region of interest" description="Disordered" evidence="1">
    <location>
        <begin position="1"/>
        <end position="73"/>
    </location>
</feature>
<dbReference type="AlphaFoldDB" id="D8QH00"/>
<feature type="region of interest" description="Disordered" evidence="1">
    <location>
        <begin position="100"/>
        <end position="139"/>
    </location>
</feature>
<feature type="compositionally biased region" description="Low complexity" evidence="1">
    <location>
        <begin position="116"/>
        <end position="127"/>
    </location>
</feature>
<dbReference type="GeneID" id="9597908"/>
<evidence type="ECO:0000313" key="2">
    <source>
        <dbReference type="EMBL" id="EFI92854.1"/>
    </source>
</evidence>
<dbReference type="Proteomes" id="UP000007431">
    <property type="component" value="Unassembled WGS sequence"/>
</dbReference>
<accession>D8QH00</accession>
<dbReference type="VEuPathDB" id="FungiDB:SCHCODRAFT_01175367"/>
<proteinExistence type="predicted"/>
<dbReference type="KEGG" id="scm:SCHCO_01175367"/>
<dbReference type="EMBL" id="GL377312">
    <property type="protein sequence ID" value="EFI92854.1"/>
    <property type="molecule type" value="Genomic_DNA"/>
</dbReference>
<dbReference type="HOGENOM" id="CLU_723922_0_0_1"/>
<reference evidence="2 3" key="1">
    <citation type="journal article" date="2010" name="Nat. Biotechnol.">
        <title>Genome sequence of the model mushroom Schizophyllum commune.</title>
        <authorList>
            <person name="Ohm R.A."/>
            <person name="de Jong J.F."/>
            <person name="Lugones L.G."/>
            <person name="Aerts A."/>
            <person name="Kothe E."/>
            <person name="Stajich J.E."/>
            <person name="de Vries R.P."/>
            <person name="Record E."/>
            <person name="Levasseur A."/>
            <person name="Baker S.E."/>
            <person name="Bartholomew K.A."/>
            <person name="Coutinho P.M."/>
            <person name="Erdmann S."/>
            <person name="Fowler T.J."/>
            <person name="Gathman A.C."/>
            <person name="Lombard V."/>
            <person name="Henrissat B."/>
            <person name="Knabe N."/>
            <person name="Kuees U."/>
            <person name="Lilly W.W."/>
            <person name="Lindquist E."/>
            <person name="Lucas S."/>
            <person name="Magnuson J.K."/>
            <person name="Piumi F."/>
            <person name="Raudaskoski M."/>
            <person name="Salamov A."/>
            <person name="Schmutz J."/>
            <person name="Schwarze F.W.M.R."/>
            <person name="vanKuyk P.A."/>
            <person name="Horton J.S."/>
            <person name="Grigoriev I.V."/>
            <person name="Woesten H.A.B."/>
        </authorList>
    </citation>
    <scope>NUCLEOTIDE SEQUENCE [LARGE SCALE GENOMIC DNA]</scope>
    <source>
        <strain evidence="3">H4-8 / FGSC 9210</strain>
    </source>
</reference>
<dbReference type="RefSeq" id="XP_003027757.1">
    <property type="nucleotide sequence ID" value="XM_003027711.1"/>
</dbReference>
<sequence length="366" mass="40871">MALKRGKATPSPTGVVRGQRATNKRRQTTTVPPTPNLRRSLRSQASAKKTSARGGPIPQEIPPDVPAPSARKWQKTGPQIRVLYYLLRRAVTTPYVRENSDADFVPSNLDDLDDGSTTSTPSRESTPLCNIDNSMSRPGHQRLIDRSPLGYVCTASLRHNANGEVQDSHILDRCCAGNRKLIKGFETVMVYEPGTFNVDSPSNRVFLASNYHIMMDKGKWAYIPKAADLERLLAALKKEQLGPIEGQQAPPPRGPNGFTHHKDVFPNDIRGYHIGPFSTWDDPALEFSRKREVYSTEPSLEFRPPWNTPLPIVELPCSPYFVAWKAYKTLQNEDVHLPAHLATEEALLRKIGQLMWDYGLGVPCPS</sequence>